<dbReference type="GO" id="GO:0009295">
    <property type="term" value="C:nucleoid"/>
    <property type="evidence" value="ECO:0007669"/>
    <property type="project" value="UniProtKB-SubCell"/>
</dbReference>
<keyword evidence="3" id="KW-0159">Chromosome partition</keyword>
<dbReference type="Proteomes" id="UP000095662">
    <property type="component" value="Unassembled WGS sequence"/>
</dbReference>
<dbReference type="PANTHER" id="PTHR33375">
    <property type="entry name" value="CHROMOSOME-PARTITIONING PROTEIN PARB-RELATED"/>
    <property type="match status" value="1"/>
</dbReference>
<dbReference type="SMART" id="SM00470">
    <property type="entry name" value="ParB"/>
    <property type="match status" value="1"/>
</dbReference>
<dbReference type="Gene3D" id="3.90.1530.30">
    <property type="match status" value="1"/>
</dbReference>
<evidence type="ECO:0000256" key="3">
    <source>
        <dbReference type="ARBA" id="ARBA00022829"/>
    </source>
</evidence>
<evidence type="ECO:0000259" key="5">
    <source>
        <dbReference type="SMART" id="SM00470"/>
    </source>
</evidence>
<dbReference type="FunFam" id="3.90.1530.30:FF:000001">
    <property type="entry name" value="Chromosome partitioning protein ParB"/>
    <property type="match status" value="1"/>
</dbReference>
<feature type="domain" description="ParB-like N-terminal" evidence="5">
    <location>
        <begin position="28"/>
        <end position="118"/>
    </location>
</feature>
<dbReference type="GO" id="GO:0007059">
    <property type="term" value="P:chromosome segregation"/>
    <property type="evidence" value="ECO:0007669"/>
    <property type="project" value="UniProtKB-KW"/>
</dbReference>
<dbReference type="OrthoDB" id="9802051at2"/>
<evidence type="ECO:0000313" key="6">
    <source>
        <dbReference type="EMBL" id="CUQ81492.1"/>
    </source>
</evidence>
<evidence type="ECO:0000256" key="1">
    <source>
        <dbReference type="ARBA" id="ARBA00004453"/>
    </source>
</evidence>
<dbReference type="STRING" id="39492.ERS852540_00269"/>
<dbReference type="EMBL" id="CZBY01000002">
    <property type="protein sequence ID" value="CUQ81492.1"/>
    <property type="molecule type" value="Genomic_DNA"/>
</dbReference>
<keyword evidence="4" id="KW-0238">DNA-binding</keyword>
<accession>A0A174Z6C1</accession>
<dbReference type="Pfam" id="PF02195">
    <property type="entry name" value="ParB_N"/>
    <property type="match status" value="1"/>
</dbReference>
<dbReference type="SUPFAM" id="SSF110849">
    <property type="entry name" value="ParB/Sulfiredoxin"/>
    <property type="match status" value="1"/>
</dbReference>
<dbReference type="InterPro" id="IPR003115">
    <property type="entry name" value="ParB_N"/>
</dbReference>
<reference evidence="6 7" key="1">
    <citation type="submission" date="2015-09" db="EMBL/GenBank/DDBJ databases">
        <authorList>
            <consortium name="Pathogen Informatics"/>
        </authorList>
    </citation>
    <scope>NUCLEOTIDE SEQUENCE [LARGE SCALE GENOMIC DNA]</scope>
    <source>
        <strain evidence="6 7">2789STDY5834928</strain>
    </source>
</reference>
<evidence type="ECO:0000256" key="4">
    <source>
        <dbReference type="ARBA" id="ARBA00023125"/>
    </source>
</evidence>
<dbReference type="Pfam" id="PF17762">
    <property type="entry name" value="HTH_ParB"/>
    <property type="match status" value="1"/>
</dbReference>
<dbReference type="InterPro" id="IPR036086">
    <property type="entry name" value="ParB/Sulfiredoxin_sf"/>
</dbReference>
<dbReference type="InterPro" id="IPR041468">
    <property type="entry name" value="HTH_ParB/Spo0J"/>
</dbReference>
<dbReference type="GO" id="GO:0003677">
    <property type="term" value="F:DNA binding"/>
    <property type="evidence" value="ECO:0007669"/>
    <property type="project" value="UniProtKB-KW"/>
</dbReference>
<comment type="subcellular location">
    <subcellularLocation>
        <location evidence="1">Cytoplasm</location>
        <location evidence="1">Nucleoid</location>
    </subcellularLocation>
</comment>
<dbReference type="CDD" id="cd16393">
    <property type="entry name" value="SPO0J_N"/>
    <property type="match status" value="1"/>
</dbReference>
<dbReference type="Gene3D" id="1.10.10.2830">
    <property type="match status" value="1"/>
</dbReference>
<organism evidence="6 7">
    <name type="scientific">[Eubacterium] siraeum</name>
    <dbReference type="NCBI Taxonomy" id="39492"/>
    <lineage>
        <taxon>Bacteria</taxon>
        <taxon>Bacillati</taxon>
        <taxon>Bacillota</taxon>
        <taxon>Clostridia</taxon>
        <taxon>Eubacteriales</taxon>
        <taxon>Oscillospiraceae</taxon>
        <taxon>Oscillospiraceae incertae sedis</taxon>
    </lineage>
</organism>
<proteinExistence type="inferred from homology"/>
<dbReference type="InterPro" id="IPR004437">
    <property type="entry name" value="ParB/RepB/Spo0J"/>
</dbReference>
<sequence length="281" mass="31433">MAKRGVLNQRFNSIFDDNSFDEDDEGVSTLKLTDIEPNKSQPRKNFDITALNTLADSIRQNGVIQPLLVRSMPDGTYQIVAGERRWRAAKMAGLTEVPVLVKELTDLQAQQIALIENLQRENLNPIEEANGYKELMDKFGMTQEEVARVVGKARSSIANSLRLLNLPPIIAEMVSNNELSTGHCKVLLGVSETKDMVELAHKAAGKDVSVREMERMVKALDKKEKPEKKKDTFYTEAEISLAKALETNVSIVPGKKKSTIQIEFYSDEDLTDIINRLANSK</sequence>
<gene>
    <name evidence="6" type="primary">parB_1</name>
    <name evidence="6" type="ORF">ERS852540_00269</name>
</gene>
<dbReference type="GO" id="GO:0005694">
    <property type="term" value="C:chromosome"/>
    <property type="evidence" value="ECO:0007669"/>
    <property type="project" value="TreeGrafter"/>
</dbReference>
<dbReference type="AlphaFoldDB" id="A0A174Z6C1"/>
<protein>
    <submittedName>
        <fullName evidence="6">Probable chromosome-partitioning protein parB</fullName>
    </submittedName>
</protein>
<dbReference type="InterPro" id="IPR050336">
    <property type="entry name" value="Chromosome_partition/occlusion"/>
</dbReference>
<evidence type="ECO:0000313" key="7">
    <source>
        <dbReference type="Proteomes" id="UP000095662"/>
    </source>
</evidence>
<dbReference type="FunFam" id="1.10.10.2830:FF:000001">
    <property type="entry name" value="Chromosome partitioning protein ParB"/>
    <property type="match status" value="1"/>
</dbReference>
<dbReference type="PANTHER" id="PTHR33375:SF1">
    <property type="entry name" value="CHROMOSOME-PARTITIONING PROTEIN PARB-RELATED"/>
    <property type="match status" value="1"/>
</dbReference>
<dbReference type="NCBIfam" id="TIGR00180">
    <property type="entry name" value="parB_part"/>
    <property type="match status" value="1"/>
</dbReference>
<comment type="similarity">
    <text evidence="2">Belongs to the ParB family.</text>
</comment>
<evidence type="ECO:0000256" key="2">
    <source>
        <dbReference type="ARBA" id="ARBA00006295"/>
    </source>
</evidence>
<name>A0A174Z6C1_9FIRM</name>